<evidence type="ECO:0000256" key="1">
    <source>
        <dbReference type="ARBA" id="ARBA00022491"/>
    </source>
</evidence>
<dbReference type="Proteomes" id="UP001596504">
    <property type="component" value="Unassembled WGS sequence"/>
</dbReference>
<evidence type="ECO:0000313" key="7">
    <source>
        <dbReference type="Proteomes" id="UP001596504"/>
    </source>
</evidence>
<dbReference type="PROSITE" id="PS00356">
    <property type="entry name" value="HTH_LACI_1"/>
    <property type="match status" value="1"/>
</dbReference>
<organism evidence="6 7">
    <name type="scientific">Saccharopolyspora griseoalba</name>
    <dbReference type="NCBI Taxonomy" id="1431848"/>
    <lineage>
        <taxon>Bacteria</taxon>
        <taxon>Bacillati</taxon>
        <taxon>Actinomycetota</taxon>
        <taxon>Actinomycetes</taxon>
        <taxon>Pseudonocardiales</taxon>
        <taxon>Pseudonocardiaceae</taxon>
        <taxon>Saccharopolyspora</taxon>
    </lineage>
</organism>
<dbReference type="RefSeq" id="WP_380670742.1">
    <property type="nucleotide sequence ID" value="NZ_JBHTCJ010000011.1"/>
</dbReference>
<dbReference type="SUPFAM" id="SSF53822">
    <property type="entry name" value="Periplasmic binding protein-like I"/>
    <property type="match status" value="1"/>
</dbReference>
<dbReference type="PANTHER" id="PTHR30146">
    <property type="entry name" value="LACI-RELATED TRANSCRIPTIONAL REPRESSOR"/>
    <property type="match status" value="1"/>
</dbReference>
<name>A0ABW2LM85_9PSEU</name>
<evidence type="ECO:0000256" key="2">
    <source>
        <dbReference type="ARBA" id="ARBA00023015"/>
    </source>
</evidence>
<proteinExistence type="predicted"/>
<dbReference type="InterPro" id="IPR046335">
    <property type="entry name" value="LacI/GalR-like_sensor"/>
</dbReference>
<keyword evidence="2" id="KW-0805">Transcription regulation</keyword>
<feature type="domain" description="HTH lacI-type" evidence="5">
    <location>
        <begin position="15"/>
        <end position="69"/>
    </location>
</feature>
<accession>A0ABW2LM85</accession>
<dbReference type="CDD" id="cd01392">
    <property type="entry name" value="HTH_LacI"/>
    <property type="match status" value="1"/>
</dbReference>
<comment type="caution">
    <text evidence="6">The sequence shown here is derived from an EMBL/GenBank/DDBJ whole genome shotgun (WGS) entry which is preliminary data.</text>
</comment>
<dbReference type="Pfam" id="PF00356">
    <property type="entry name" value="LacI"/>
    <property type="match status" value="1"/>
</dbReference>
<dbReference type="SUPFAM" id="SSF47413">
    <property type="entry name" value="lambda repressor-like DNA-binding domains"/>
    <property type="match status" value="1"/>
</dbReference>
<reference evidence="7" key="1">
    <citation type="journal article" date="2019" name="Int. J. Syst. Evol. Microbiol.">
        <title>The Global Catalogue of Microorganisms (GCM) 10K type strain sequencing project: providing services to taxonomists for standard genome sequencing and annotation.</title>
        <authorList>
            <consortium name="The Broad Institute Genomics Platform"/>
            <consortium name="The Broad Institute Genome Sequencing Center for Infectious Disease"/>
            <person name="Wu L."/>
            <person name="Ma J."/>
        </authorList>
    </citation>
    <scope>NUCLEOTIDE SEQUENCE [LARGE SCALE GENOMIC DNA]</scope>
    <source>
        <strain evidence="7">WLHS5</strain>
    </source>
</reference>
<dbReference type="Gene3D" id="1.10.260.40">
    <property type="entry name" value="lambda repressor-like DNA-binding domains"/>
    <property type="match status" value="1"/>
</dbReference>
<gene>
    <name evidence="6" type="ORF">ACFQRI_19710</name>
</gene>
<keyword evidence="3 6" id="KW-0238">DNA-binding</keyword>
<keyword evidence="1" id="KW-0678">Repressor</keyword>
<dbReference type="SMART" id="SM00354">
    <property type="entry name" value="HTH_LACI"/>
    <property type="match status" value="1"/>
</dbReference>
<dbReference type="InterPro" id="IPR010982">
    <property type="entry name" value="Lambda_DNA-bd_dom_sf"/>
</dbReference>
<dbReference type="PROSITE" id="PS50932">
    <property type="entry name" value="HTH_LACI_2"/>
    <property type="match status" value="1"/>
</dbReference>
<dbReference type="GO" id="GO:0003677">
    <property type="term" value="F:DNA binding"/>
    <property type="evidence" value="ECO:0007669"/>
    <property type="project" value="UniProtKB-KW"/>
</dbReference>
<sequence>MCATDEPEGVLADMATMADVARVAGVSTATVSHVINGTRTVRQETRRAVEAAVEVTGYSPNTLARSLATGGTRSVAVVMSAISNPYFGQLLQGIEAEVLQRGYTLLLTDPHDDPDYELTVVRDMHERRVDGIVLAASAEPRPALDYLAARGVPVVLADRIVDERYDQVGPENVESTAQLVDHLAEHGHRRIAMIGGLAGLSTTEERLRGYRDGLARNGIGQDAALVDSGRSDSEGAAAAVARLLVAPDRPTALIAANNSMTIGAMQALRRAGLSVPEDVALVGFDDFPWADCFAPRLTVVAQPCEEIGAKAAQLLFRRFADPEAPAETHRFPSHLVHRNSCGCP</sequence>
<protein>
    <submittedName>
        <fullName evidence="6">LacI family DNA-binding transcriptional regulator</fullName>
    </submittedName>
</protein>
<dbReference type="PRINTS" id="PR00036">
    <property type="entry name" value="HTHLACI"/>
</dbReference>
<dbReference type="PANTHER" id="PTHR30146:SF148">
    <property type="entry name" value="HTH-TYPE TRANSCRIPTIONAL REPRESSOR PURR-RELATED"/>
    <property type="match status" value="1"/>
</dbReference>
<evidence type="ECO:0000259" key="5">
    <source>
        <dbReference type="PROSITE" id="PS50932"/>
    </source>
</evidence>
<dbReference type="Gene3D" id="3.40.50.2300">
    <property type="match status" value="2"/>
</dbReference>
<evidence type="ECO:0000256" key="4">
    <source>
        <dbReference type="ARBA" id="ARBA00023163"/>
    </source>
</evidence>
<keyword evidence="4" id="KW-0804">Transcription</keyword>
<dbReference type="Pfam" id="PF13377">
    <property type="entry name" value="Peripla_BP_3"/>
    <property type="match status" value="1"/>
</dbReference>
<dbReference type="InterPro" id="IPR028082">
    <property type="entry name" value="Peripla_BP_I"/>
</dbReference>
<dbReference type="CDD" id="cd06267">
    <property type="entry name" value="PBP1_LacI_sugar_binding-like"/>
    <property type="match status" value="1"/>
</dbReference>
<dbReference type="InterPro" id="IPR000843">
    <property type="entry name" value="HTH_LacI"/>
</dbReference>
<keyword evidence="7" id="KW-1185">Reference proteome</keyword>
<dbReference type="EMBL" id="JBHTCJ010000011">
    <property type="protein sequence ID" value="MFC7343636.1"/>
    <property type="molecule type" value="Genomic_DNA"/>
</dbReference>
<evidence type="ECO:0000256" key="3">
    <source>
        <dbReference type="ARBA" id="ARBA00023125"/>
    </source>
</evidence>
<evidence type="ECO:0000313" key="6">
    <source>
        <dbReference type="EMBL" id="MFC7343636.1"/>
    </source>
</evidence>